<evidence type="ECO:0000313" key="1">
    <source>
        <dbReference type="EMBL" id="KAE9523818.1"/>
    </source>
</evidence>
<evidence type="ECO:0000313" key="2">
    <source>
        <dbReference type="Proteomes" id="UP000475862"/>
    </source>
</evidence>
<keyword evidence="2" id="KW-1185">Reference proteome</keyword>
<dbReference type="Proteomes" id="UP000475862">
    <property type="component" value="Unassembled WGS sequence"/>
</dbReference>
<dbReference type="EMBL" id="VYZN01000075">
    <property type="protein sequence ID" value="KAE9523818.1"/>
    <property type="molecule type" value="Genomic_DNA"/>
</dbReference>
<accession>A0A6G0T092</accession>
<dbReference type="AlphaFoldDB" id="A0A6G0T092"/>
<proteinExistence type="predicted"/>
<name>A0A6G0T092_APHGL</name>
<reference evidence="1 2" key="1">
    <citation type="submission" date="2019-08" db="EMBL/GenBank/DDBJ databases">
        <title>The genome of the soybean aphid Biotype 1, its phylome, world population structure and adaptation to the North American continent.</title>
        <authorList>
            <person name="Giordano R."/>
            <person name="Donthu R.K."/>
            <person name="Hernandez A.G."/>
            <person name="Wright C.L."/>
            <person name="Zimin A.V."/>
        </authorList>
    </citation>
    <scope>NUCLEOTIDE SEQUENCE [LARGE SCALE GENOMIC DNA]</scope>
    <source>
        <tissue evidence="1">Whole aphids</tissue>
    </source>
</reference>
<protein>
    <submittedName>
        <fullName evidence="1">Uncharacterized protein</fullName>
    </submittedName>
</protein>
<comment type="caution">
    <text evidence="1">The sequence shown here is derived from an EMBL/GenBank/DDBJ whole genome shotgun (WGS) entry which is preliminary data.</text>
</comment>
<organism evidence="1 2">
    <name type="scientific">Aphis glycines</name>
    <name type="common">Soybean aphid</name>
    <dbReference type="NCBI Taxonomy" id="307491"/>
    <lineage>
        <taxon>Eukaryota</taxon>
        <taxon>Metazoa</taxon>
        <taxon>Ecdysozoa</taxon>
        <taxon>Arthropoda</taxon>
        <taxon>Hexapoda</taxon>
        <taxon>Insecta</taxon>
        <taxon>Pterygota</taxon>
        <taxon>Neoptera</taxon>
        <taxon>Paraneoptera</taxon>
        <taxon>Hemiptera</taxon>
        <taxon>Sternorrhyncha</taxon>
        <taxon>Aphidomorpha</taxon>
        <taxon>Aphidoidea</taxon>
        <taxon>Aphididae</taxon>
        <taxon>Aphidini</taxon>
        <taxon>Aphis</taxon>
        <taxon>Aphis</taxon>
    </lineage>
</organism>
<sequence length="194" mass="22472">MDVLKSVEINLEIFMLNSKRSDECIDFTMMCTIEIFNFSNDCKIAKSPIKVQFQYDKDVVAVYSLKFSRNKNKSVPILNGIFNNSVSFKKVIILLVLSWVGLRASKRLSGNFRFCLVSIWIRQWMRRCLTVRGSPQISKQICNYIIKLSFPIFPSPFTKKFFPPPNDVLALNFIVNAYPLLKSVNRIKQAITIR</sequence>
<gene>
    <name evidence="1" type="ORF">AGLY_015706</name>
</gene>